<dbReference type="OrthoDB" id="425463at2759"/>
<organism evidence="2 3">
    <name type="scientific">Polarella glacialis</name>
    <name type="common">Dinoflagellate</name>
    <dbReference type="NCBI Taxonomy" id="89957"/>
    <lineage>
        <taxon>Eukaryota</taxon>
        <taxon>Sar</taxon>
        <taxon>Alveolata</taxon>
        <taxon>Dinophyceae</taxon>
        <taxon>Suessiales</taxon>
        <taxon>Suessiaceae</taxon>
        <taxon>Polarella</taxon>
    </lineage>
</organism>
<name>A0A813GAD6_POLGL</name>
<reference evidence="2" key="1">
    <citation type="submission" date="2021-02" db="EMBL/GenBank/DDBJ databases">
        <authorList>
            <person name="Dougan E. K."/>
            <person name="Rhodes N."/>
            <person name="Thang M."/>
            <person name="Chan C."/>
        </authorList>
    </citation>
    <scope>NUCLEOTIDE SEQUENCE</scope>
</reference>
<evidence type="ECO:0000256" key="1">
    <source>
        <dbReference type="SAM" id="MobiDB-lite"/>
    </source>
</evidence>
<sequence>MGGDDEGISRGSADRDVDEVALLRNEVGQLAQEILMHRKVLEQCLEVRESVLELLEHREALVQCLELREGVQACMHSTQVIGEVADRTAELDLSLAGVSDNTARHGRAISSLTEQSSRNTQMLDAVVRAVKRLDRSRSRPRGTPSPMQAEESLASEKACRADGRRASPEMWPEQPEGPEGALGGDRWAGNQDAQDSEGYPDQHPGEGCSSIPP</sequence>
<proteinExistence type="predicted"/>
<feature type="region of interest" description="Disordered" evidence="1">
    <location>
        <begin position="133"/>
        <end position="213"/>
    </location>
</feature>
<protein>
    <submittedName>
        <fullName evidence="2">Uncharacterized protein</fullName>
    </submittedName>
</protein>
<gene>
    <name evidence="2" type="ORF">PGLA1383_LOCUS38711</name>
</gene>
<dbReference type="EMBL" id="CAJNNV010027665">
    <property type="protein sequence ID" value="CAE8621190.1"/>
    <property type="molecule type" value="Genomic_DNA"/>
</dbReference>
<feature type="compositionally biased region" description="Basic and acidic residues" evidence="1">
    <location>
        <begin position="157"/>
        <end position="167"/>
    </location>
</feature>
<comment type="caution">
    <text evidence="2">The sequence shown here is derived from an EMBL/GenBank/DDBJ whole genome shotgun (WGS) entry which is preliminary data.</text>
</comment>
<accession>A0A813GAD6</accession>
<dbReference type="AlphaFoldDB" id="A0A813GAD6"/>
<evidence type="ECO:0000313" key="2">
    <source>
        <dbReference type="EMBL" id="CAE8621190.1"/>
    </source>
</evidence>
<keyword evidence="3" id="KW-1185">Reference proteome</keyword>
<dbReference type="Proteomes" id="UP000654075">
    <property type="component" value="Unassembled WGS sequence"/>
</dbReference>
<evidence type="ECO:0000313" key="3">
    <source>
        <dbReference type="Proteomes" id="UP000654075"/>
    </source>
</evidence>
<feature type="non-terminal residue" evidence="2">
    <location>
        <position position="213"/>
    </location>
</feature>